<proteinExistence type="predicted"/>
<organism evidence="1 2">
    <name type="scientific">Streptacidiphilus alkalitolerans</name>
    <dbReference type="NCBI Taxonomy" id="3342712"/>
    <lineage>
        <taxon>Bacteria</taxon>
        <taxon>Bacillati</taxon>
        <taxon>Actinomycetota</taxon>
        <taxon>Actinomycetes</taxon>
        <taxon>Kitasatosporales</taxon>
        <taxon>Streptomycetaceae</taxon>
        <taxon>Streptacidiphilus</taxon>
    </lineage>
</organism>
<dbReference type="EMBL" id="JBHEZX010000016">
    <property type="protein sequence ID" value="MFC1413466.1"/>
    <property type="molecule type" value="Genomic_DNA"/>
</dbReference>
<keyword evidence="2" id="KW-1185">Reference proteome</keyword>
<reference evidence="1 2" key="1">
    <citation type="submission" date="2024-09" db="EMBL/GenBank/DDBJ databases">
        <authorList>
            <person name="Lee S.D."/>
        </authorList>
    </citation>
    <scope>NUCLEOTIDE SEQUENCE [LARGE SCALE GENOMIC DNA]</scope>
    <source>
        <strain evidence="1 2">N1-1</strain>
    </source>
</reference>
<dbReference type="Gene3D" id="1.25.40.10">
    <property type="entry name" value="Tetratricopeptide repeat domain"/>
    <property type="match status" value="1"/>
</dbReference>
<sequence length="288" mass="31589">MRKSEAKQLLEQARDFWKAEEWQLSADRYEEVLRSFPDEEGSSIWWFDAALAHKFLRNWEKAFELGKEAAARAPRGEADPAYWNLGIAATVLRDWPVARDAWSGYGITVPEGDGEIVGRYGMACVRLDTDGEREVVWAQRLCPTRARVVSVPVSAGRRFGEVVLHDGEPTGARVAEGRKHSVFDEILLFEPSELPTHGVTVTAPGAEDLEALFECFADRGFGAEPASSVKLLCTCCSEGSHEQKSGVDVGSGTQDFMLAAPADQVVALLDGWGRAAAGRSWQDLYPAG</sequence>
<dbReference type="InterPro" id="IPR011990">
    <property type="entry name" value="TPR-like_helical_dom_sf"/>
</dbReference>
<protein>
    <submittedName>
        <fullName evidence="1">Tetratricopeptide repeat protein</fullName>
    </submittedName>
</protein>
<gene>
    <name evidence="1" type="ORF">ACEZDG_29815</name>
</gene>
<name>A0ABV6VIP2_9ACTN</name>
<dbReference type="RefSeq" id="WP_380515358.1">
    <property type="nucleotide sequence ID" value="NZ_JBHEZX010000016.1"/>
</dbReference>
<dbReference type="Proteomes" id="UP001592582">
    <property type="component" value="Unassembled WGS sequence"/>
</dbReference>
<comment type="caution">
    <text evidence="1">The sequence shown here is derived from an EMBL/GenBank/DDBJ whole genome shotgun (WGS) entry which is preliminary data.</text>
</comment>
<dbReference type="SUPFAM" id="SSF48452">
    <property type="entry name" value="TPR-like"/>
    <property type="match status" value="1"/>
</dbReference>
<evidence type="ECO:0000313" key="2">
    <source>
        <dbReference type="Proteomes" id="UP001592582"/>
    </source>
</evidence>
<accession>A0ABV6VIP2</accession>
<evidence type="ECO:0000313" key="1">
    <source>
        <dbReference type="EMBL" id="MFC1413466.1"/>
    </source>
</evidence>